<evidence type="ECO:0000313" key="1">
    <source>
        <dbReference type="EMBL" id="KAK2179652.1"/>
    </source>
</evidence>
<dbReference type="Proteomes" id="UP001209878">
    <property type="component" value="Unassembled WGS sequence"/>
</dbReference>
<proteinExistence type="predicted"/>
<dbReference type="AlphaFoldDB" id="A0AAD9KXZ7"/>
<keyword evidence="2" id="KW-1185">Reference proteome</keyword>
<dbReference type="EMBL" id="JAODUO010000479">
    <property type="protein sequence ID" value="KAK2179652.1"/>
    <property type="molecule type" value="Genomic_DNA"/>
</dbReference>
<name>A0AAD9KXZ7_RIDPI</name>
<comment type="caution">
    <text evidence="1">The sequence shown here is derived from an EMBL/GenBank/DDBJ whole genome shotgun (WGS) entry which is preliminary data.</text>
</comment>
<evidence type="ECO:0000313" key="2">
    <source>
        <dbReference type="Proteomes" id="UP001209878"/>
    </source>
</evidence>
<protein>
    <submittedName>
        <fullName evidence="1">Uncharacterized protein</fullName>
    </submittedName>
</protein>
<organism evidence="1 2">
    <name type="scientific">Ridgeia piscesae</name>
    <name type="common">Tubeworm</name>
    <dbReference type="NCBI Taxonomy" id="27915"/>
    <lineage>
        <taxon>Eukaryota</taxon>
        <taxon>Metazoa</taxon>
        <taxon>Spiralia</taxon>
        <taxon>Lophotrochozoa</taxon>
        <taxon>Annelida</taxon>
        <taxon>Polychaeta</taxon>
        <taxon>Sedentaria</taxon>
        <taxon>Canalipalpata</taxon>
        <taxon>Sabellida</taxon>
        <taxon>Siboglinidae</taxon>
        <taxon>Ridgeia</taxon>
    </lineage>
</organism>
<gene>
    <name evidence="1" type="ORF">NP493_478g03025</name>
</gene>
<reference evidence="1" key="1">
    <citation type="journal article" date="2023" name="Mol. Biol. Evol.">
        <title>Third-Generation Sequencing Reveals the Adaptive Role of the Epigenome in Three Deep-Sea Polychaetes.</title>
        <authorList>
            <person name="Perez M."/>
            <person name="Aroh O."/>
            <person name="Sun Y."/>
            <person name="Lan Y."/>
            <person name="Juniper S.K."/>
            <person name="Young C.R."/>
            <person name="Angers B."/>
            <person name="Qian P.Y."/>
        </authorList>
    </citation>
    <scope>NUCLEOTIDE SEQUENCE</scope>
    <source>
        <strain evidence="1">R07B-5</strain>
    </source>
</reference>
<sequence length="73" mass="7899">MEILRPQDSVVLCMPLCFYGLKARYTEAKSMPKAAARTSSTYLTTDVYATTSAVGGSKLDACYVLQCSASILH</sequence>
<accession>A0AAD9KXZ7</accession>